<evidence type="ECO:0000313" key="9">
    <source>
        <dbReference type="EMBL" id="EED94435.1"/>
    </source>
</evidence>
<keyword evidence="3 7" id="KW-0812">Transmembrane</keyword>
<dbReference type="KEGG" id="tps:THAPSDRAFT_3803"/>
<dbReference type="InterPro" id="IPR036259">
    <property type="entry name" value="MFS_trans_sf"/>
</dbReference>
<dbReference type="Proteomes" id="UP000001449">
    <property type="component" value="Chromosome 3"/>
</dbReference>
<gene>
    <name evidence="9" type="ORF">THAPSDRAFT_3803</name>
</gene>
<reference evidence="9 10" key="1">
    <citation type="journal article" date="2004" name="Science">
        <title>The genome of the diatom Thalassiosira pseudonana: ecology, evolution, and metabolism.</title>
        <authorList>
            <person name="Armbrust E.V."/>
            <person name="Berges J.A."/>
            <person name="Bowler C."/>
            <person name="Green B.R."/>
            <person name="Martinez D."/>
            <person name="Putnam N.H."/>
            <person name="Zhou S."/>
            <person name="Allen A.E."/>
            <person name="Apt K.E."/>
            <person name="Bechner M."/>
            <person name="Brzezinski M.A."/>
            <person name="Chaal B.K."/>
            <person name="Chiovitti A."/>
            <person name="Davis A.K."/>
            <person name="Demarest M.S."/>
            <person name="Detter J.C."/>
            <person name="Glavina T."/>
            <person name="Goodstein D."/>
            <person name="Hadi M.Z."/>
            <person name="Hellsten U."/>
            <person name="Hildebrand M."/>
            <person name="Jenkins B.D."/>
            <person name="Jurka J."/>
            <person name="Kapitonov V.V."/>
            <person name="Kroger N."/>
            <person name="Lau W.W."/>
            <person name="Lane T.W."/>
            <person name="Larimer F.W."/>
            <person name="Lippmeier J.C."/>
            <person name="Lucas S."/>
            <person name="Medina M."/>
            <person name="Montsant A."/>
            <person name="Obornik M."/>
            <person name="Parker M.S."/>
            <person name="Palenik B."/>
            <person name="Pazour G.J."/>
            <person name="Richardson P.M."/>
            <person name="Rynearson T.A."/>
            <person name="Saito M.A."/>
            <person name="Schwartz D.C."/>
            <person name="Thamatrakoln K."/>
            <person name="Valentin K."/>
            <person name="Vardi A."/>
            <person name="Wilkerson F.P."/>
            <person name="Rokhsar D.S."/>
        </authorList>
    </citation>
    <scope>NUCLEOTIDE SEQUENCE [LARGE SCALE GENOMIC DNA]</scope>
    <source>
        <strain evidence="9 10">CCMP1335</strain>
    </source>
</reference>
<feature type="domain" description="Major facilitator superfamily associated" evidence="8">
    <location>
        <begin position="69"/>
        <end position="432"/>
    </location>
</feature>
<dbReference type="PANTHER" id="PTHR16172:SF41">
    <property type="entry name" value="MAJOR FACILITATOR SUPERFAMILY DOMAIN-CONTAINING PROTEIN 6-LIKE"/>
    <property type="match status" value="1"/>
</dbReference>
<dbReference type="Gene3D" id="1.20.1250.20">
    <property type="entry name" value="MFS general substrate transporter like domains"/>
    <property type="match status" value="1"/>
</dbReference>
<feature type="region of interest" description="Disordered" evidence="6">
    <location>
        <begin position="1"/>
        <end position="22"/>
    </location>
</feature>
<comment type="similarity">
    <text evidence="2">Belongs to the major facilitator superfamily. MFSD6 family.</text>
</comment>
<dbReference type="eggNOG" id="KOG3762">
    <property type="taxonomic scope" value="Eukaryota"/>
</dbReference>
<evidence type="ECO:0000256" key="1">
    <source>
        <dbReference type="ARBA" id="ARBA00004141"/>
    </source>
</evidence>
<feature type="transmembrane region" description="Helical" evidence="7">
    <location>
        <begin position="265"/>
        <end position="289"/>
    </location>
</feature>
<feature type="transmembrane region" description="Helical" evidence="7">
    <location>
        <begin position="47"/>
        <end position="67"/>
    </location>
</feature>
<dbReference type="InParanoid" id="B8BYU1"/>
<evidence type="ECO:0000256" key="5">
    <source>
        <dbReference type="ARBA" id="ARBA00023136"/>
    </source>
</evidence>
<evidence type="ECO:0000256" key="2">
    <source>
        <dbReference type="ARBA" id="ARBA00005241"/>
    </source>
</evidence>
<evidence type="ECO:0000256" key="6">
    <source>
        <dbReference type="SAM" id="MobiDB-lite"/>
    </source>
</evidence>
<name>B8BYU1_THAPS</name>
<dbReference type="Pfam" id="PF12832">
    <property type="entry name" value="MFS_1_like"/>
    <property type="match status" value="1"/>
</dbReference>
<feature type="transmembrane region" description="Helical" evidence="7">
    <location>
        <begin position="309"/>
        <end position="328"/>
    </location>
</feature>
<dbReference type="PaxDb" id="35128-Thaps3803"/>
<dbReference type="GO" id="GO:0016020">
    <property type="term" value="C:membrane"/>
    <property type="evidence" value="ECO:0000318"/>
    <property type="project" value="GO_Central"/>
</dbReference>
<evidence type="ECO:0000256" key="7">
    <source>
        <dbReference type="SAM" id="Phobius"/>
    </source>
</evidence>
<evidence type="ECO:0000256" key="4">
    <source>
        <dbReference type="ARBA" id="ARBA00022989"/>
    </source>
</evidence>
<comment type="subcellular location">
    <subcellularLocation>
        <location evidence="1">Membrane</location>
        <topology evidence="1">Multi-pass membrane protein</topology>
    </subcellularLocation>
</comment>
<reference evidence="9 10" key="2">
    <citation type="journal article" date="2008" name="Nature">
        <title>The Phaeodactylum genome reveals the evolutionary history of diatom genomes.</title>
        <authorList>
            <person name="Bowler C."/>
            <person name="Allen A.E."/>
            <person name="Badger J.H."/>
            <person name="Grimwood J."/>
            <person name="Jabbari K."/>
            <person name="Kuo A."/>
            <person name="Maheswari U."/>
            <person name="Martens C."/>
            <person name="Maumus F."/>
            <person name="Otillar R.P."/>
            <person name="Rayko E."/>
            <person name="Salamov A."/>
            <person name="Vandepoele K."/>
            <person name="Beszteri B."/>
            <person name="Gruber A."/>
            <person name="Heijde M."/>
            <person name="Katinka M."/>
            <person name="Mock T."/>
            <person name="Valentin K."/>
            <person name="Verret F."/>
            <person name="Berges J.A."/>
            <person name="Brownlee C."/>
            <person name="Cadoret J.P."/>
            <person name="Chiovitti A."/>
            <person name="Choi C.J."/>
            <person name="Coesel S."/>
            <person name="De Martino A."/>
            <person name="Detter J.C."/>
            <person name="Durkin C."/>
            <person name="Falciatore A."/>
            <person name="Fournet J."/>
            <person name="Haruta M."/>
            <person name="Huysman M.J."/>
            <person name="Jenkins B.D."/>
            <person name="Jiroutova K."/>
            <person name="Jorgensen R.E."/>
            <person name="Joubert Y."/>
            <person name="Kaplan A."/>
            <person name="Kroger N."/>
            <person name="Kroth P.G."/>
            <person name="La Roche J."/>
            <person name="Lindquist E."/>
            <person name="Lommer M."/>
            <person name="Martin-Jezequel V."/>
            <person name="Lopez P.J."/>
            <person name="Lucas S."/>
            <person name="Mangogna M."/>
            <person name="McGinnis K."/>
            <person name="Medlin L.K."/>
            <person name="Montsant A."/>
            <person name="Oudot-Le Secq M.P."/>
            <person name="Napoli C."/>
            <person name="Obornik M."/>
            <person name="Parker M.S."/>
            <person name="Petit J.L."/>
            <person name="Porcel B.M."/>
            <person name="Poulsen N."/>
            <person name="Robison M."/>
            <person name="Rychlewski L."/>
            <person name="Rynearson T.A."/>
            <person name="Schmutz J."/>
            <person name="Shapiro H."/>
            <person name="Siaut M."/>
            <person name="Stanley M."/>
            <person name="Sussman M.R."/>
            <person name="Taylor A.R."/>
            <person name="Vardi A."/>
            <person name="von Dassow P."/>
            <person name="Vyverman W."/>
            <person name="Willis A."/>
            <person name="Wyrwicz L.S."/>
            <person name="Rokhsar D.S."/>
            <person name="Weissenbach J."/>
            <person name="Armbrust E.V."/>
            <person name="Green B.R."/>
            <person name="Van de Peer Y."/>
            <person name="Grigoriev I.V."/>
        </authorList>
    </citation>
    <scope>NUCLEOTIDE SEQUENCE [LARGE SCALE GENOMIC DNA]</scope>
    <source>
        <strain evidence="9 10">CCMP1335</strain>
    </source>
</reference>
<dbReference type="EMBL" id="CM000640">
    <property type="protein sequence ID" value="EED94435.1"/>
    <property type="molecule type" value="Genomic_DNA"/>
</dbReference>
<keyword evidence="4 7" id="KW-1133">Transmembrane helix</keyword>
<feature type="transmembrane region" description="Helical" evidence="7">
    <location>
        <begin position="88"/>
        <end position="106"/>
    </location>
</feature>
<dbReference type="InterPro" id="IPR051717">
    <property type="entry name" value="MFS_MFSD6"/>
</dbReference>
<sequence>MSVLALTTNPNPTENRQNHRPSTTNININPIHQAPFLKTISPRFSDSIIGVTFALQYGIVACFAGYGGSIADGAERRSSSWGWGRLQVLAMAVTIGSLSFLGHILPSYCIDEGIGNESNFRWDFELIWHVAMRCLYAASMAVAAPTIDGLSLAHLDRIEGASRADFGKERMWGAVFWGVGSLANGFGIDRFGYGFLYTMVILSTLATYVSIGLYIWGLEMDTSSAFSKNTEPQNAAQPPSNNRNESSIDTNETAHETPEISRKEILLMLCQTGYGTAFVFFVFVLAIGISVVDNLAFIFFEILGSSNTMNGLTVVFTVVCEVPCFYLAPYLLKLYGPGKLILFAGLTYVIRVFGYTLVPEGRMGLVLMLETLHGFTYACSKFSSVEFVANLIPSGYEASAQGILISVTYCGVVVGLATGGWIEETLGPRVMYGAMGTIVCLGMIVLVTASTLCAHEAEANTSINNERESLVKQTGSVANNESV</sequence>
<evidence type="ECO:0000256" key="3">
    <source>
        <dbReference type="ARBA" id="ARBA00022692"/>
    </source>
</evidence>
<organism evidence="9 10">
    <name type="scientific">Thalassiosira pseudonana</name>
    <name type="common">Marine diatom</name>
    <name type="synonym">Cyclotella nana</name>
    <dbReference type="NCBI Taxonomy" id="35128"/>
    <lineage>
        <taxon>Eukaryota</taxon>
        <taxon>Sar</taxon>
        <taxon>Stramenopiles</taxon>
        <taxon>Ochrophyta</taxon>
        <taxon>Bacillariophyta</taxon>
        <taxon>Coscinodiscophyceae</taxon>
        <taxon>Thalassiosirophycidae</taxon>
        <taxon>Thalassiosirales</taxon>
        <taxon>Thalassiosiraceae</taxon>
        <taxon>Thalassiosira</taxon>
    </lineage>
</organism>
<feature type="transmembrane region" description="Helical" evidence="7">
    <location>
        <begin position="194"/>
        <end position="216"/>
    </location>
</feature>
<feature type="transmembrane region" description="Helical" evidence="7">
    <location>
        <begin position="171"/>
        <end position="188"/>
    </location>
</feature>
<evidence type="ECO:0000259" key="8">
    <source>
        <dbReference type="Pfam" id="PF12832"/>
    </source>
</evidence>
<keyword evidence="10" id="KW-1185">Reference proteome</keyword>
<dbReference type="InterPro" id="IPR024989">
    <property type="entry name" value="MFS_assoc_dom"/>
</dbReference>
<feature type="transmembrane region" description="Helical" evidence="7">
    <location>
        <begin position="398"/>
        <end position="418"/>
    </location>
</feature>
<dbReference type="RefSeq" id="XP_002288999.1">
    <property type="nucleotide sequence ID" value="XM_002288963.1"/>
</dbReference>
<dbReference type="OMA" id="HEAEANT"/>
<feature type="region of interest" description="Disordered" evidence="6">
    <location>
        <begin position="228"/>
        <end position="256"/>
    </location>
</feature>
<feature type="transmembrane region" description="Helical" evidence="7">
    <location>
        <begin position="340"/>
        <end position="358"/>
    </location>
</feature>
<dbReference type="HOGENOM" id="CLU_557259_0_0_1"/>
<feature type="compositionally biased region" description="Polar residues" evidence="6">
    <location>
        <begin position="228"/>
        <end position="251"/>
    </location>
</feature>
<accession>B8BYU1</accession>
<dbReference type="PANTHER" id="PTHR16172">
    <property type="entry name" value="MAJOR FACILITATOR SUPERFAMILY DOMAIN-CONTAINING PROTEIN 6-LIKE"/>
    <property type="match status" value="1"/>
</dbReference>
<dbReference type="AlphaFoldDB" id="B8BYU1"/>
<keyword evidence="5 7" id="KW-0472">Membrane</keyword>
<protein>
    <recommendedName>
        <fullName evidence="8">Major facilitator superfamily associated domain-containing protein</fullName>
    </recommendedName>
</protein>
<proteinExistence type="inferred from homology"/>
<evidence type="ECO:0000313" key="10">
    <source>
        <dbReference type="Proteomes" id="UP000001449"/>
    </source>
</evidence>
<feature type="transmembrane region" description="Helical" evidence="7">
    <location>
        <begin position="430"/>
        <end position="452"/>
    </location>
</feature>
<dbReference type="SUPFAM" id="SSF103473">
    <property type="entry name" value="MFS general substrate transporter"/>
    <property type="match status" value="1"/>
</dbReference>
<dbReference type="GeneID" id="7449570"/>